<dbReference type="EMBL" id="CP102453">
    <property type="protein sequence ID" value="UUX35371.1"/>
    <property type="molecule type" value="Genomic_DNA"/>
</dbReference>
<feature type="transmembrane region" description="Helical" evidence="7">
    <location>
        <begin position="20"/>
        <end position="38"/>
    </location>
</feature>
<proteinExistence type="inferred from homology"/>
<evidence type="ECO:0000256" key="7">
    <source>
        <dbReference type="RuleBase" id="RU363032"/>
    </source>
</evidence>
<comment type="subcellular location">
    <subcellularLocation>
        <location evidence="1 7">Cell membrane</location>
        <topology evidence="1 7">Multi-pass membrane protein</topology>
    </subcellularLocation>
</comment>
<feature type="transmembrane region" description="Helical" evidence="7">
    <location>
        <begin position="116"/>
        <end position="140"/>
    </location>
</feature>
<dbReference type="InterPro" id="IPR000515">
    <property type="entry name" value="MetI-like"/>
</dbReference>
<evidence type="ECO:0000256" key="6">
    <source>
        <dbReference type="ARBA" id="ARBA00023136"/>
    </source>
</evidence>
<feature type="transmembrane region" description="Helical" evidence="7">
    <location>
        <begin position="276"/>
        <end position="301"/>
    </location>
</feature>
<gene>
    <name evidence="9" type="ORF">NRE15_06920</name>
</gene>
<keyword evidence="5 7" id="KW-1133">Transmembrane helix</keyword>
<feature type="transmembrane region" description="Helical" evidence="7">
    <location>
        <begin position="227"/>
        <end position="249"/>
    </location>
</feature>
<evidence type="ECO:0000313" key="9">
    <source>
        <dbReference type="EMBL" id="UUX35371.1"/>
    </source>
</evidence>
<name>A0ABY5P9T9_9LACT</name>
<evidence type="ECO:0000256" key="1">
    <source>
        <dbReference type="ARBA" id="ARBA00004651"/>
    </source>
</evidence>
<dbReference type="Proteomes" id="UP001315967">
    <property type="component" value="Chromosome"/>
</dbReference>
<keyword evidence="6 7" id="KW-0472">Membrane</keyword>
<dbReference type="PANTHER" id="PTHR30193:SF37">
    <property type="entry name" value="INNER MEMBRANE ABC TRANSPORTER PERMEASE PROTEIN YCJO"/>
    <property type="match status" value="1"/>
</dbReference>
<dbReference type="PROSITE" id="PS50928">
    <property type="entry name" value="ABC_TM1"/>
    <property type="match status" value="1"/>
</dbReference>
<evidence type="ECO:0000256" key="3">
    <source>
        <dbReference type="ARBA" id="ARBA00022475"/>
    </source>
</evidence>
<keyword evidence="2 7" id="KW-0813">Transport</keyword>
<dbReference type="InterPro" id="IPR035906">
    <property type="entry name" value="MetI-like_sf"/>
</dbReference>
<dbReference type="CDD" id="cd06261">
    <property type="entry name" value="TM_PBP2"/>
    <property type="match status" value="1"/>
</dbReference>
<evidence type="ECO:0000256" key="2">
    <source>
        <dbReference type="ARBA" id="ARBA00022448"/>
    </source>
</evidence>
<dbReference type="SUPFAM" id="SSF161098">
    <property type="entry name" value="MetI-like"/>
    <property type="match status" value="1"/>
</dbReference>
<reference evidence="9 10" key="1">
    <citation type="submission" date="2022-08" db="EMBL/GenBank/DDBJ databases">
        <title>Aerococcaceae sp. nov isolated from spoiled eye mask.</title>
        <authorList>
            <person name="Zhou G."/>
            <person name="Xie X.-B."/>
            <person name="Shi Q.-S."/>
            <person name="Wang Y.-S."/>
            <person name="Wen X."/>
            <person name="Peng H."/>
            <person name="Yang X.-J."/>
            <person name="Tao H.-B."/>
            <person name="Huang X.-M."/>
        </authorList>
    </citation>
    <scope>NUCLEOTIDE SEQUENCE [LARGE SCALE GENOMIC DNA]</scope>
    <source>
        <strain evidence="10">DM20194951</strain>
    </source>
</reference>
<comment type="similarity">
    <text evidence="7">Belongs to the binding-protein-dependent transport system permease family.</text>
</comment>
<dbReference type="Pfam" id="PF00528">
    <property type="entry name" value="BPD_transp_1"/>
    <property type="match status" value="1"/>
</dbReference>
<keyword evidence="3" id="KW-1003">Cell membrane</keyword>
<dbReference type="Gene3D" id="1.10.3720.10">
    <property type="entry name" value="MetI-like"/>
    <property type="match status" value="1"/>
</dbReference>
<evidence type="ECO:0000256" key="4">
    <source>
        <dbReference type="ARBA" id="ARBA00022692"/>
    </source>
</evidence>
<dbReference type="InterPro" id="IPR051393">
    <property type="entry name" value="ABC_transporter_permease"/>
</dbReference>
<evidence type="ECO:0000256" key="5">
    <source>
        <dbReference type="ARBA" id="ARBA00022989"/>
    </source>
</evidence>
<sequence length="309" mass="35209">MENEKKQVIKYAKIKNTNKYGYIFIAPFFIVFAIFNFYPTLNTIYLSFQNIAGFQTEGIFIGLTNYINLLKNNLFIQSIKNTLILWTLNFIPQIVIAMLLAYWFTNSRLKLKGQTFFKSIFYLPNIITAASVAVIFYALFSYPRGPINLLLIRLNILDSPYDFFRNVTFTRGLVAFIQFWMWYGQTAIVLISGILSIDRSLYEAAEVDGATPWQSFRKITLPLLKPITVYVLITSLVGGLQMFDIPLLLTNGGPNGSVETVMTYIYKQAFQGGRNISIAAAASIYLLIITSVLSLVIFYVIRDRKAKKA</sequence>
<accession>A0ABY5P9T9</accession>
<feature type="transmembrane region" description="Helical" evidence="7">
    <location>
        <begin position="83"/>
        <end position="104"/>
    </location>
</feature>
<evidence type="ECO:0000313" key="10">
    <source>
        <dbReference type="Proteomes" id="UP001315967"/>
    </source>
</evidence>
<organism evidence="9 10">
    <name type="scientific">Fundicoccus culcitae</name>
    <dbReference type="NCBI Taxonomy" id="2969821"/>
    <lineage>
        <taxon>Bacteria</taxon>
        <taxon>Bacillati</taxon>
        <taxon>Bacillota</taxon>
        <taxon>Bacilli</taxon>
        <taxon>Lactobacillales</taxon>
        <taxon>Aerococcaceae</taxon>
        <taxon>Fundicoccus</taxon>
    </lineage>
</organism>
<protein>
    <submittedName>
        <fullName evidence="9">Sugar ABC transporter permease</fullName>
    </submittedName>
</protein>
<evidence type="ECO:0000259" key="8">
    <source>
        <dbReference type="PROSITE" id="PS50928"/>
    </source>
</evidence>
<keyword evidence="10" id="KW-1185">Reference proteome</keyword>
<dbReference type="RefSeq" id="WP_313794859.1">
    <property type="nucleotide sequence ID" value="NZ_CP102453.1"/>
</dbReference>
<feature type="domain" description="ABC transmembrane type-1" evidence="8">
    <location>
        <begin position="79"/>
        <end position="297"/>
    </location>
</feature>
<dbReference type="PANTHER" id="PTHR30193">
    <property type="entry name" value="ABC TRANSPORTER PERMEASE PROTEIN"/>
    <property type="match status" value="1"/>
</dbReference>
<keyword evidence="4 7" id="KW-0812">Transmembrane</keyword>